<dbReference type="GO" id="GO:0005975">
    <property type="term" value="P:carbohydrate metabolic process"/>
    <property type="evidence" value="ECO:0007669"/>
    <property type="project" value="InterPro"/>
</dbReference>
<dbReference type="InterPro" id="IPR017853">
    <property type="entry name" value="GH"/>
</dbReference>
<feature type="compositionally biased region" description="Polar residues" evidence="12">
    <location>
        <begin position="166"/>
        <end position="177"/>
    </location>
</feature>
<evidence type="ECO:0000256" key="4">
    <source>
        <dbReference type="ARBA" id="ARBA00022525"/>
    </source>
</evidence>
<evidence type="ECO:0000313" key="15">
    <source>
        <dbReference type="Proteomes" id="UP000005222"/>
    </source>
</evidence>
<feature type="region of interest" description="Disordered" evidence="12">
    <location>
        <begin position="146"/>
        <end position="208"/>
    </location>
</feature>
<keyword evidence="9" id="KW-0961">Cell wall biogenesis/degradation</keyword>
<evidence type="ECO:0000256" key="12">
    <source>
        <dbReference type="SAM" id="MobiDB-lite"/>
    </source>
</evidence>
<dbReference type="GO" id="GO:0005576">
    <property type="term" value="C:extracellular region"/>
    <property type="evidence" value="ECO:0007669"/>
    <property type="project" value="UniProtKB-ARBA"/>
</dbReference>
<feature type="region of interest" description="Disordered" evidence="12">
    <location>
        <begin position="55"/>
        <end position="82"/>
    </location>
</feature>
<proteinExistence type="inferred from homology"/>
<dbReference type="EMBL" id="FO082051">
    <property type="protein sequence ID" value="CCE82163.1"/>
    <property type="molecule type" value="Genomic_DNA"/>
</dbReference>
<dbReference type="GO" id="GO:0009277">
    <property type="term" value="C:fungal-type cell wall"/>
    <property type="evidence" value="ECO:0007669"/>
    <property type="project" value="UniProtKB-ARBA"/>
</dbReference>
<dbReference type="InParanoid" id="G8YG64"/>
<dbReference type="PROSITE" id="PS00587">
    <property type="entry name" value="GLYCOSYL_HYDROL_F17"/>
    <property type="match status" value="1"/>
</dbReference>
<dbReference type="OMA" id="IWHCETT"/>
<keyword evidence="7" id="KW-0325">Glycoprotein</keyword>
<dbReference type="HOGENOM" id="CLU_027285_4_0_1"/>
<accession>G8YG64</accession>
<keyword evidence="13" id="KW-1133">Transmembrane helix</keyword>
<organism evidence="14 15">
    <name type="scientific">Pichia sorbitophila (strain ATCC MYA-4447 / BCRC 22081 / CBS 7064 / NBRC 10061 / NRRL Y-12695)</name>
    <name type="common">Hybrid yeast</name>
    <dbReference type="NCBI Taxonomy" id="559304"/>
    <lineage>
        <taxon>Eukaryota</taxon>
        <taxon>Fungi</taxon>
        <taxon>Dikarya</taxon>
        <taxon>Ascomycota</taxon>
        <taxon>Saccharomycotina</taxon>
        <taxon>Pichiomycetes</taxon>
        <taxon>Debaryomycetaceae</taxon>
        <taxon>Millerozyma</taxon>
    </lineage>
</organism>
<protein>
    <submittedName>
        <fullName evidence="14">Piso0_002862 protein</fullName>
    </submittedName>
</protein>
<dbReference type="OrthoDB" id="941679at2759"/>
<keyword evidence="15" id="KW-1185">Reference proteome</keyword>
<feature type="compositionally biased region" description="Polar residues" evidence="12">
    <location>
        <begin position="109"/>
        <end position="122"/>
    </location>
</feature>
<keyword evidence="6 11" id="KW-0378">Hydrolase</keyword>
<comment type="similarity">
    <text evidence="2 10">Belongs to the glycosyl hydrolase 17 family.</text>
</comment>
<evidence type="ECO:0000256" key="13">
    <source>
        <dbReference type="SAM" id="Phobius"/>
    </source>
</evidence>
<dbReference type="PANTHER" id="PTHR16631:SF14">
    <property type="entry name" value="FAMILY 17 GLUCOSIDASE SCW10-RELATED"/>
    <property type="match status" value="1"/>
</dbReference>
<evidence type="ECO:0000256" key="11">
    <source>
        <dbReference type="RuleBase" id="RU004336"/>
    </source>
</evidence>
<evidence type="ECO:0000313" key="14">
    <source>
        <dbReference type="EMBL" id="CCE82163.1"/>
    </source>
</evidence>
<dbReference type="Gene3D" id="3.20.20.80">
    <property type="entry name" value="Glycosidases"/>
    <property type="match status" value="1"/>
</dbReference>
<keyword evidence="13" id="KW-0472">Membrane</keyword>
<dbReference type="GO" id="GO:0042973">
    <property type="term" value="F:glucan endo-1,3-beta-D-glucosidase activity"/>
    <property type="evidence" value="ECO:0007669"/>
    <property type="project" value="TreeGrafter"/>
</dbReference>
<name>G8YG64_PICSO</name>
<feature type="compositionally biased region" description="Low complexity" evidence="12">
    <location>
        <begin position="123"/>
        <end position="132"/>
    </location>
</feature>
<evidence type="ECO:0000256" key="10">
    <source>
        <dbReference type="RuleBase" id="RU004335"/>
    </source>
</evidence>
<dbReference type="STRING" id="559304.G8YG64"/>
<feature type="transmembrane region" description="Helical" evidence="13">
    <location>
        <begin position="7"/>
        <end position="26"/>
    </location>
</feature>
<evidence type="ECO:0000256" key="5">
    <source>
        <dbReference type="ARBA" id="ARBA00022729"/>
    </source>
</evidence>
<evidence type="ECO:0000256" key="6">
    <source>
        <dbReference type="ARBA" id="ARBA00022801"/>
    </source>
</evidence>
<dbReference type="FunFam" id="3.20.20.80:FF:000111">
    <property type="entry name" value="Soluble cell wall protein"/>
    <property type="match status" value="1"/>
</dbReference>
<dbReference type="eggNOG" id="ENOG502QUSB">
    <property type="taxonomic scope" value="Eukaryota"/>
</dbReference>
<keyword evidence="8 11" id="KW-0326">Glycosidase</keyword>
<keyword evidence="5" id="KW-0732">Signal</keyword>
<feature type="compositionally biased region" description="Low complexity" evidence="12">
    <location>
        <begin position="146"/>
        <end position="159"/>
    </location>
</feature>
<feature type="compositionally biased region" description="Low complexity" evidence="12">
    <location>
        <begin position="72"/>
        <end position="82"/>
    </location>
</feature>
<feature type="compositionally biased region" description="Low complexity" evidence="12">
    <location>
        <begin position="178"/>
        <end position="204"/>
    </location>
</feature>
<dbReference type="GO" id="GO:0009986">
    <property type="term" value="C:cell surface"/>
    <property type="evidence" value="ECO:0007669"/>
    <property type="project" value="TreeGrafter"/>
</dbReference>
<dbReference type="GO" id="GO:0071555">
    <property type="term" value="P:cell wall organization"/>
    <property type="evidence" value="ECO:0007669"/>
    <property type="project" value="UniProtKB-KW"/>
</dbReference>
<evidence type="ECO:0000256" key="8">
    <source>
        <dbReference type="ARBA" id="ARBA00023295"/>
    </source>
</evidence>
<gene>
    <name evidence="14" type="primary">Piso0_002862</name>
    <name evidence="14" type="ORF">GNLVRS01_PISO0I19456g</name>
</gene>
<dbReference type="InterPro" id="IPR050732">
    <property type="entry name" value="Beta-glucan_modifiers"/>
</dbReference>
<feature type="region of interest" description="Disordered" evidence="12">
    <location>
        <begin position="98"/>
        <end position="132"/>
    </location>
</feature>
<dbReference type="AlphaFoldDB" id="G8YG64"/>
<dbReference type="Proteomes" id="UP000005222">
    <property type="component" value="Chromosome I"/>
</dbReference>
<dbReference type="InterPro" id="IPR000490">
    <property type="entry name" value="Glyco_hydro_17"/>
</dbReference>
<dbReference type="SUPFAM" id="SSF51445">
    <property type="entry name" value="(Trans)glycosidases"/>
    <property type="match status" value="1"/>
</dbReference>
<evidence type="ECO:0000256" key="1">
    <source>
        <dbReference type="ARBA" id="ARBA00004191"/>
    </source>
</evidence>
<sequence length="478" mass="50858">MMMFQDLIRIFIFIYCVSGAAILPHVRNDIDKRLIQYVTEVKTVQAAASTPTAVAAGNQNTPANTVQTTATSPSVSSSSEQSSSGFGSFFANLLNSMRGSSSSQSSQSNQGTTAANTPSTQPTGTSASSSDSGSKFDLWDLLFGHSSSGSSPQSSTGTQEPDSGISLPTSATDTMGYSSSSVSATSATGSSPSSSPSGGDDPSPNAYVQKSISSARGAKGITYSPYKKDYSCKSASEVAYDIKRLSGFELIRLYSTDCNAIENILSTMTYSQKLFLGIYEIDQQTIVNGLSTIKREVEGSSRGWSAVHTISVGNERVNDGKSTVQDLATALKTTRAWLKQYAPNYNGYVVTVDTLVAAVGHTGICEISDYIAVNCHPYWDGGVYPQNSGSWLQQQIKNLQNACGTSKPILITETGWPTKGDTNGVSVPSPQNQIAAIRSINSVLSSKVLMFTMYNDYWKNPGSKNVEQDWGIFGNPQV</sequence>
<feature type="compositionally biased region" description="Polar residues" evidence="12">
    <location>
        <begin position="57"/>
        <end position="71"/>
    </location>
</feature>
<keyword evidence="4" id="KW-0964">Secreted</keyword>
<comment type="subcellular location">
    <subcellularLocation>
        <location evidence="1">Secreted</location>
        <location evidence="1">Cell wall</location>
    </subcellularLocation>
</comment>
<evidence type="ECO:0000256" key="2">
    <source>
        <dbReference type="ARBA" id="ARBA00008773"/>
    </source>
</evidence>
<evidence type="ECO:0000256" key="9">
    <source>
        <dbReference type="ARBA" id="ARBA00023316"/>
    </source>
</evidence>
<dbReference type="PANTHER" id="PTHR16631">
    <property type="entry name" value="GLUCAN 1,3-BETA-GLUCOSIDASE"/>
    <property type="match status" value="1"/>
</dbReference>
<evidence type="ECO:0000256" key="7">
    <source>
        <dbReference type="ARBA" id="ARBA00023180"/>
    </source>
</evidence>
<keyword evidence="13" id="KW-0812">Transmembrane</keyword>
<reference evidence="14 15" key="1">
    <citation type="journal article" date="2012" name="G3 (Bethesda)">
        <title>Pichia sorbitophila, an interspecies yeast hybrid reveals early steps of genome resolution following polyploidization.</title>
        <authorList>
            <person name="Leh Louis V."/>
            <person name="Despons L."/>
            <person name="Friedrich A."/>
            <person name="Martin T."/>
            <person name="Durrens P."/>
            <person name="Casaregola S."/>
            <person name="Neuveglise C."/>
            <person name="Fairhead C."/>
            <person name="Marck C."/>
            <person name="Cruz J.A."/>
            <person name="Straub M.L."/>
            <person name="Kugler V."/>
            <person name="Sacerdot C."/>
            <person name="Uzunov Z."/>
            <person name="Thierry A."/>
            <person name="Weiss S."/>
            <person name="Bleykasten C."/>
            <person name="De Montigny J."/>
            <person name="Jacques N."/>
            <person name="Jung P."/>
            <person name="Lemaire M."/>
            <person name="Mallet S."/>
            <person name="Morel G."/>
            <person name="Richard G.F."/>
            <person name="Sarkar A."/>
            <person name="Savel G."/>
            <person name="Schacherer J."/>
            <person name="Seret M.L."/>
            <person name="Talla E."/>
            <person name="Samson G."/>
            <person name="Jubin C."/>
            <person name="Poulain J."/>
            <person name="Vacherie B."/>
            <person name="Barbe V."/>
            <person name="Pelletier E."/>
            <person name="Sherman D.J."/>
            <person name="Westhof E."/>
            <person name="Weissenbach J."/>
            <person name="Baret P.V."/>
            <person name="Wincker P."/>
            <person name="Gaillardin C."/>
            <person name="Dujon B."/>
            <person name="Souciet J.L."/>
        </authorList>
    </citation>
    <scope>NUCLEOTIDE SEQUENCE [LARGE SCALE GENOMIC DNA]</scope>
    <source>
        <strain evidence="15">ATCC MYA-4447 / BCRC 22081 / CBS 7064 / NBRC 10061 / NRRL Y-12695</strain>
    </source>
</reference>
<evidence type="ECO:0000256" key="3">
    <source>
        <dbReference type="ARBA" id="ARBA00022512"/>
    </source>
</evidence>
<keyword evidence="3" id="KW-0134">Cell wall</keyword>
<dbReference type="Pfam" id="PF00332">
    <property type="entry name" value="Glyco_hydro_17"/>
    <property type="match status" value="1"/>
</dbReference>